<organism evidence="2 3">
    <name type="scientific">Prunus armeniaca</name>
    <name type="common">Apricot</name>
    <name type="synonym">Armeniaca vulgaris</name>
    <dbReference type="NCBI Taxonomy" id="36596"/>
    <lineage>
        <taxon>Eukaryota</taxon>
        <taxon>Viridiplantae</taxon>
        <taxon>Streptophyta</taxon>
        <taxon>Embryophyta</taxon>
        <taxon>Tracheophyta</taxon>
        <taxon>Spermatophyta</taxon>
        <taxon>Magnoliopsida</taxon>
        <taxon>eudicotyledons</taxon>
        <taxon>Gunneridae</taxon>
        <taxon>Pentapetalae</taxon>
        <taxon>rosids</taxon>
        <taxon>fabids</taxon>
        <taxon>Rosales</taxon>
        <taxon>Rosaceae</taxon>
        <taxon>Amygdaloideae</taxon>
        <taxon>Amygdaleae</taxon>
        <taxon>Prunus</taxon>
    </lineage>
</organism>
<evidence type="ECO:0000256" key="1">
    <source>
        <dbReference type="SAM" id="Phobius"/>
    </source>
</evidence>
<protein>
    <submittedName>
        <fullName evidence="2">Uncharacterized protein</fullName>
    </submittedName>
</protein>
<keyword evidence="1" id="KW-0812">Transmembrane</keyword>
<gene>
    <name evidence="2" type="ORF">CURHAP_LOCUS9031</name>
</gene>
<evidence type="ECO:0000313" key="2">
    <source>
        <dbReference type="EMBL" id="CAB4266674.1"/>
    </source>
</evidence>
<dbReference type="Proteomes" id="UP000507222">
    <property type="component" value="Unassembled WGS sequence"/>
</dbReference>
<dbReference type="AlphaFoldDB" id="A0A6J5TTB3"/>
<evidence type="ECO:0000313" key="3">
    <source>
        <dbReference type="Proteomes" id="UP000507222"/>
    </source>
</evidence>
<dbReference type="EMBL" id="CAEKDK010000001">
    <property type="protein sequence ID" value="CAB4266674.1"/>
    <property type="molecule type" value="Genomic_DNA"/>
</dbReference>
<accession>A0A6J5TTB3</accession>
<keyword evidence="1" id="KW-1133">Transmembrane helix</keyword>
<sequence length="70" mass="8194">MERDSNHHRKCSNEEIQTNTHDLLQQQQQILKGDIVNVYLRNGFIYLVFAALLVYSVIILIACRFVICKD</sequence>
<feature type="transmembrane region" description="Helical" evidence="1">
    <location>
        <begin position="44"/>
        <end position="67"/>
    </location>
</feature>
<keyword evidence="1" id="KW-0472">Membrane</keyword>
<proteinExistence type="predicted"/>
<name>A0A6J5TTB3_PRUAR</name>
<reference evidence="2 3" key="1">
    <citation type="submission" date="2020-05" db="EMBL/GenBank/DDBJ databases">
        <authorList>
            <person name="Campoy J."/>
            <person name="Schneeberger K."/>
            <person name="Spophaly S."/>
        </authorList>
    </citation>
    <scope>NUCLEOTIDE SEQUENCE [LARGE SCALE GENOMIC DNA]</scope>
    <source>
        <strain evidence="2">PruArmRojPasFocal</strain>
    </source>
</reference>